<evidence type="ECO:0000259" key="5">
    <source>
        <dbReference type="Pfam" id="PF07992"/>
    </source>
</evidence>
<evidence type="ECO:0000256" key="3">
    <source>
        <dbReference type="ARBA" id="ARBA00048132"/>
    </source>
</evidence>
<comment type="caution">
    <text evidence="6">The sequence shown here is derived from an EMBL/GenBank/DDBJ whole genome shotgun (WGS) entry which is preliminary data.</text>
</comment>
<sequence length="387" mass="40802">MAAVIRMFGTTWCGDCKRAKKFFGEHRIAYEWTDIDGDLEGQRIVVAANGGKRIIPTIFFEDGTILAEPSNVELARQLGLKTAPDCEFYDAVVVGGGPAGLTAALYLARDGFDVLVADRGGLGGQAGITEQLDNFPGFPEGIGGGEFADRLVAQCRRFGVELLSAAEVAGFDRDGAYLTIRFSDDHKVTASALLLAPGSTYRRLGVPGEQDFIGAGVHFCATCEGAFYRDREVLVIGGGNSAVEEGVFLTRYASKVTILVRGDRLTASAVAVEKATTNSKIAIRYQSEVTAFNGGNGFTGVTLADGSEITGAAAFVFIGLDPNTQFLRDVVDLRPDGTIATSETLQTSSAGVFAAGDARFGSTKQLVSAAGEGATAALMIRSFLEKR</sequence>
<dbReference type="CDD" id="cd02976">
    <property type="entry name" value="NrdH"/>
    <property type="match status" value="1"/>
</dbReference>
<dbReference type="Pfam" id="PF00462">
    <property type="entry name" value="Glutaredoxin"/>
    <property type="match status" value="1"/>
</dbReference>
<feature type="domain" description="FAD/NAD(P)-binding" evidence="5">
    <location>
        <begin position="89"/>
        <end position="373"/>
    </location>
</feature>
<reference evidence="6" key="1">
    <citation type="submission" date="2021-01" db="EMBL/GenBank/DDBJ databases">
        <title>Whole genome shotgun sequence of Rhizocola hellebori NBRC 109834.</title>
        <authorList>
            <person name="Komaki H."/>
            <person name="Tamura T."/>
        </authorList>
    </citation>
    <scope>NUCLEOTIDE SEQUENCE</scope>
    <source>
        <strain evidence="6">NBRC 109834</strain>
    </source>
</reference>
<evidence type="ECO:0000256" key="2">
    <source>
        <dbReference type="ARBA" id="ARBA00023002"/>
    </source>
</evidence>
<gene>
    <name evidence="6" type="ORF">Rhe02_34640</name>
</gene>
<evidence type="ECO:0000256" key="1">
    <source>
        <dbReference type="ARBA" id="ARBA00022630"/>
    </source>
</evidence>
<comment type="catalytic activity">
    <reaction evidence="3">
        <text>[thioredoxin]-dithiol + NADP(+) = [thioredoxin]-disulfide + NADPH + H(+)</text>
        <dbReference type="Rhea" id="RHEA:20345"/>
        <dbReference type="Rhea" id="RHEA-COMP:10698"/>
        <dbReference type="Rhea" id="RHEA-COMP:10700"/>
        <dbReference type="ChEBI" id="CHEBI:15378"/>
        <dbReference type="ChEBI" id="CHEBI:29950"/>
        <dbReference type="ChEBI" id="CHEBI:50058"/>
        <dbReference type="ChEBI" id="CHEBI:57783"/>
        <dbReference type="ChEBI" id="CHEBI:58349"/>
        <dbReference type="EC" id="1.8.1.9"/>
    </reaction>
</comment>
<organism evidence="6 7">
    <name type="scientific">Rhizocola hellebori</name>
    <dbReference type="NCBI Taxonomy" id="1392758"/>
    <lineage>
        <taxon>Bacteria</taxon>
        <taxon>Bacillati</taxon>
        <taxon>Actinomycetota</taxon>
        <taxon>Actinomycetes</taxon>
        <taxon>Micromonosporales</taxon>
        <taxon>Micromonosporaceae</taxon>
        <taxon>Rhizocola</taxon>
    </lineage>
</organism>
<dbReference type="EMBL" id="BONY01000018">
    <property type="protein sequence ID" value="GIH05397.1"/>
    <property type="molecule type" value="Genomic_DNA"/>
</dbReference>
<dbReference type="InterPro" id="IPR036249">
    <property type="entry name" value="Thioredoxin-like_sf"/>
</dbReference>
<keyword evidence="2" id="KW-0560">Oxidoreductase</keyword>
<dbReference type="AlphaFoldDB" id="A0A8J3VGQ5"/>
<keyword evidence="7" id="KW-1185">Reference proteome</keyword>
<dbReference type="PRINTS" id="PR00368">
    <property type="entry name" value="FADPNR"/>
</dbReference>
<feature type="domain" description="Glutaredoxin" evidence="4">
    <location>
        <begin position="6"/>
        <end position="62"/>
    </location>
</feature>
<name>A0A8J3VGQ5_9ACTN</name>
<dbReference type="GO" id="GO:0004791">
    <property type="term" value="F:thioredoxin-disulfide reductase (NADPH) activity"/>
    <property type="evidence" value="ECO:0007669"/>
    <property type="project" value="UniProtKB-EC"/>
</dbReference>
<dbReference type="SUPFAM" id="SSF52833">
    <property type="entry name" value="Thioredoxin-like"/>
    <property type="match status" value="1"/>
</dbReference>
<dbReference type="InterPro" id="IPR002109">
    <property type="entry name" value="Glutaredoxin"/>
</dbReference>
<dbReference type="InterPro" id="IPR050097">
    <property type="entry name" value="Ferredoxin-NADP_redctase_2"/>
</dbReference>
<evidence type="ECO:0000313" key="6">
    <source>
        <dbReference type="EMBL" id="GIH05397.1"/>
    </source>
</evidence>
<dbReference type="Gene3D" id="3.40.30.10">
    <property type="entry name" value="Glutaredoxin"/>
    <property type="match status" value="1"/>
</dbReference>
<dbReference type="Pfam" id="PF07992">
    <property type="entry name" value="Pyr_redox_2"/>
    <property type="match status" value="1"/>
</dbReference>
<dbReference type="PRINTS" id="PR00469">
    <property type="entry name" value="PNDRDTASEII"/>
</dbReference>
<dbReference type="InterPro" id="IPR036188">
    <property type="entry name" value="FAD/NAD-bd_sf"/>
</dbReference>
<protein>
    <recommendedName>
        <fullName evidence="8">FAD-dependent oxidoreductase</fullName>
    </recommendedName>
</protein>
<keyword evidence="1" id="KW-0285">Flavoprotein</keyword>
<dbReference type="PANTHER" id="PTHR48105">
    <property type="entry name" value="THIOREDOXIN REDUCTASE 1-RELATED-RELATED"/>
    <property type="match status" value="1"/>
</dbReference>
<dbReference type="InterPro" id="IPR023753">
    <property type="entry name" value="FAD/NAD-binding_dom"/>
</dbReference>
<dbReference type="Proteomes" id="UP000612899">
    <property type="component" value="Unassembled WGS sequence"/>
</dbReference>
<evidence type="ECO:0000313" key="7">
    <source>
        <dbReference type="Proteomes" id="UP000612899"/>
    </source>
</evidence>
<dbReference type="SUPFAM" id="SSF51905">
    <property type="entry name" value="FAD/NAD(P)-binding domain"/>
    <property type="match status" value="1"/>
</dbReference>
<dbReference type="PROSITE" id="PS51354">
    <property type="entry name" value="GLUTAREDOXIN_2"/>
    <property type="match status" value="1"/>
</dbReference>
<evidence type="ECO:0008006" key="8">
    <source>
        <dbReference type="Google" id="ProtNLM"/>
    </source>
</evidence>
<proteinExistence type="predicted"/>
<dbReference type="Gene3D" id="3.50.50.60">
    <property type="entry name" value="FAD/NAD(P)-binding domain"/>
    <property type="match status" value="2"/>
</dbReference>
<evidence type="ECO:0000259" key="4">
    <source>
        <dbReference type="Pfam" id="PF00462"/>
    </source>
</evidence>
<accession>A0A8J3VGQ5</accession>